<dbReference type="GeneID" id="116298241"/>
<keyword evidence="4" id="KW-1185">Reference proteome</keyword>
<dbReference type="RefSeq" id="XP_031562488.1">
    <property type="nucleotide sequence ID" value="XM_031706628.1"/>
</dbReference>
<evidence type="ECO:0000256" key="2">
    <source>
        <dbReference type="ARBA" id="ARBA00033306"/>
    </source>
</evidence>
<evidence type="ECO:0000256" key="3">
    <source>
        <dbReference type="SAM" id="MobiDB-lite"/>
    </source>
</evidence>
<dbReference type="KEGG" id="aten:116298241"/>
<feature type="compositionally biased region" description="Basic and acidic residues" evidence="3">
    <location>
        <begin position="163"/>
        <end position="176"/>
    </location>
</feature>
<dbReference type="OrthoDB" id="521617at2759"/>
<feature type="compositionally biased region" description="Basic and acidic residues" evidence="3">
    <location>
        <begin position="84"/>
        <end position="96"/>
    </location>
</feature>
<dbReference type="InParanoid" id="A0A6P8I3Q2"/>
<gene>
    <name evidence="5" type="primary">LOC116298241</name>
</gene>
<dbReference type="GO" id="GO:0036064">
    <property type="term" value="C:ciliary basal body"/>
    <property type="evidence" value="ECO:0007669"/>
    <property type="project" value="TreeGrafter"/>
</dbReference>
<dbReference type="PANTHER" id="PTHR34639">
    <property type="entry name" value="PROTEIN FLATTOP"/>
    <property type="match status" value="1"/>
</dbReference>
<dbReference type="AlphaFoldDB" id="A0A6P8I3Q2"/>
<protein>
    <recommendedName>
        <fullName evidence="2">Cilia- and flagella-associated protein 126</fullName>
    </recommendedName>
</protein>
<dbReference type="PANTHER" id="PTHR34639:SF1">
    <property type="entry name" value="PROTEIN FLATTOP"/>
    <property type="match status" value="1"/>
</dbReference>
<dbReference type="FunCoup" id="A0A6P8I3Q2">
    <property type="interactions" value="7"/>
</dbReference>
<sequence length="176" mass="19784">MSTHFSANQYEQAFAAKRLQNWEVPQRFKERPSTLEGFTRIISNDRGHILEGIPRSSKSPWGEFVGTWEMQKPPLRTKTLKTKAMAEKMHNEEKARTPSPTKLRTPSPQCASPVPGSPSPRGTPIENKSPSRLSASPRKTPQLRTPSPQKTPEPARSPSPRHTLVDRKSPVKETDN</sequence>
<evidence type="ECO:0000313" key="4">
    <source>
        <dbReference type="Proteomes" id="UP000515163"/>
    </source>
</evidence>
<feature type="compositionally biased region" description="Polar residues" evidence="3">
    <location>
        <begin position="98"/>
        <end position="110"/>
    </location>
</feature>
<feature type="region of interest" description="Disordered" evidence="3">
    <location>
        <begin position="61"/>
        <end position="176"/>
    </location>
</feature>
<evidence type="ECO:0000313" key="5">
    <source>
        <dbReference type="RefSeq" id="XP_031562488.1"/>
    </source>
</evidence>
<dbReference type="GO" id="GO:0044782">
    <property type="term" value="P:cilium organization"/>
    <property type="evidence" value="ECO:0007669"/>
    <property type="project" value="TreeGrafter"/>
</dbReference>
<proteinExistence type="inferred from homology"/>
<name>A0A6P8I3Q2_ACTTE</name>
<feature type="compositionally biased region" description="Polar residues" evidence="3">
    <location>
        <begin position="126"/>
        <end position="148"/>
    </location>
</feature>
<evidence type="ECO:0000256" key="1">
    <source>
        <dbReference type="ARBA" id="ARBA00009887"/>
    </source>
</evidence>
<dbReference type="CDD" id="cd23705">
    <property type="entry name" value="Flattop"/>
    <property type="match status" value="1"/>
</dbReference>
<dbReference type="Proteomes" id="UP000515163">
    <property type="component" value="Unplaced"/>
</dbReference>
<reference evidence="5" key="1">
    <citation type="submission" date="2025-08" db="UniProtKB">
        <authorList>
            <consortium name="RefSeq"/>
        </authorList>
    </citation>
    <scope>IDENTIFICATION</scope>
    <source>
        <tissue evidence="5">Tentacle</tissue>
    </source>
</reference>
<comment type="similarity">
    <text evidence="1">Belongs to the Flattop family.</text>
</comment>
<accession>A0A6P8I3Q2</accession>
<organism evidence="4 5">
    <name type="scientific">Actinia tenebrosa</name>
    <name type="common">Australian red waratah sea anemone</name>
    <dbReference type="NCBI Taxonomy" id="6105"/>
    <lineage>
        <taxon>Eukaryota</taxon>
        <taxon>Metazoa</taxon>
        <taxon>Cnidaria</taxon>
        <taxon>Anthozoa</taxon>
        <taxon>Hexacorallia</taxon>
        <taxon>Actiniaria</taxon>
        <taxon>Actiniidae</taxon>
        <taxon>Actinia</taxon>
    </lineage>
</organism>
<dbReference type="Pfam" id="PF22611">
    <property type="entry name" value="CFAP126"/>
    <property type="match status" value="1"/>
</dbReference>
<dbReference type="InterPro" id="IPR038797">
    <property type="entry name" value="Fltp"/>
</dbReference>